<evidence type="ECO:0000256" key="1">
    <source>
        <dbReference type="SAM" id="Phobius"/>
    </source>
</evidence>
<gene>
    <name evidence="2" type="ORF">ABB05_02775</name>
</gene>
<evidence type="ECO:0000313" key="2">
    <source>
        <dbReference type="EMBL" id="OAK75284.1"/>
    </source>
</evidence>
<dbReference type="RefSeq" id="WP_064467628.1">
    <property type="nucleotide sequence ID" value="NZ_JAGGKH010000006.1"/>
</dbReference>
<comment type="caution">
    <text evidence="2">The sequence shown here is derived from an EMBL/GenBank/DDBJ whole genome shotgun (WGS) entry which is preliminary data.</text>
</comment>
<sequence length="218" mass="25830">MKPILLFLLGMFSAAETFMLWIILFLGFDLPYWSASLSSILIGGLTFFGVKFFFDHKFLKKNKLTRKEYAYIQKNMQDAKSKMARLQKAFLSVRSMGAFKQLYELTKLTKRMYQIVHKDPRRFYQSERFFFYHLDSIVELSERYAMLASQPVKNEQMYISLKETQSTLEDLSDSVKKDIYHVLSRDVEDLNFELDVAKHSLKKLEYNPIDTDERSTKQ</sequence>
<accession>A0A178A5F9</accession>
<proteinExistence type="predicted"/>
<name>A0A178A5F9_9BACI</name>
<dbReference type="STRING" id="217031.ABB05_02775"/>
<reference evidence="2 3" key="1">
    <citation type="submission" date="2015-05" db="EMBL/GenBank/DDBJ databases">
        <title>Comparison of genome.</title>
        <authorList>
            <person name="Zheng Z."/>
            <person name="Sun M."/>
        </authorList>
    </citation>
    <scope>NUCLEOTIDE SEQUENCE [LARGE SCALE GENOMIC DNA]</scope>
    <source>
        <strain evidence="2 3">G25-74</strain>
    </source>
</reference>
<keyword evidence="3" id="KW-1185">Reference proteome</keyword>
<dbReference type="PATRIC" id="fig|217031.6.peg.604"/>
<organism evidence="2 3">
    <name type="scientific">Lederbergia galactosidilytica</name>
    <dbReference type="NCBI Taxonomy" id="217031"/>
    <lineage>
        <taxon>Bacteria</taxon>
        <taxon>Bacillati</taxon>
        <taxon>Bacillota</taxon>
        <taxon>Bacilli</taxon>
        <taxon>Bacillales</taxon>
        <taxon>Bacillaceae</taxon>
        <taxon>Lederbergia</taxon>
    </lineage>
</organism>
<dbReference type="EMBL" id="LDJR01000014">
    <property type="protein sequence ID" value="OAK75284.1"/>
    <property type="molecule type" value="Genomic_DNA"/>
</dbReference>
<dbReference type="Pfam" id="PF10112">
    <property type="entry name" value="Halogen_Hydrol"/>
    <property type="match status" value="1"/>
</dbReference>
<keyword evidence="1" id="KW-0472">Membrane</keyword>
<protein>
    <submittedName>
        <fullName evidence="2">Protein xpaC</fullName>
    </submittedName>
</protein>
<feature type="transmembrane region" description="Helical" evidence="1">
    <location>
        <begin position="5"/>
        <end position="26"/>
    </location>
</feature>
<dbReference type="AlphaFoldDB" id="A0A178A5F9"/>
<evidence type="ECO:0000313" key="3">
    <source>
        <dbReference type="Proteomes" id="UP000077881"/>
    </source>
</evidence>
<keyword evidence="1" id="KW-0812">Transmembrane</keyword>
<keyword evidence="1" id="KW-1133">Transmembrane helix</keyword>
<feature type="transmembrane region" description="Helical" evidence="1">
    <location>
        <begin position="32"/>
        <end position="54"/>
    </location>
</feature>
<dbReference type="Proteomes" id="UP000077881">
    <property type="component" value="Unassembled WGS sequence"/>
</dbReference>
<dbReference type="InterPro" id="IPR018770">
    <property type="entry name" value="ChloroindolylP_hydrolase"/>
</dbReference>